<dbReference type="PROSITE" id="PS50966">
    <property type="entry name" value="ZF_SWIM"/>
    <property type="match status" value="1"/>
</dbReference>
<protein>
    <recommendedName>
        <fullName evidence="1">SWIM-type domain-containing protein</fullName>
    </recommendedName>
</protein>
<evidence type="ECO:0000313" key="3">
    <source>
        <dbReference type="Proteomes" id="UP000247284"/>
    </source>
</evidence>
<dbReference type="InterPro" id="IPR007527">
    <property type="entry name" value="Znf_SWIM"/>
</dbReference>
<accession>A0A2U8UUM5</accession>
<evidence type="ECO:0000313" key="2">
    <source>
        <dbReference type="EMBL" id="AWN07819.1"/>
    </source>
</evidence>
<dbReference type="EMBL" id="MH183162">
    <property type="protein sequence ID" value="AWN07819.1"/>
    <property type="molecule type" value="Genomic_DNA"/>
</dbReference>
<sequence length="145" mass="16446">MNISMERLYSDATIRKGDKLRSNKLAVQVDAEDANVWWVKGSNGTKYRVQQVVIQDTEEETRQEFADLAPELPYLTCSCPNGQNRARPQCYHTAAVMHIILDGTQAEYPVMSDPDPLNEDFLDDDTARSLKDQGFSDDEIAFLRS</sequence>
<gene>
    <name evidence="2" type="primary">148</name>
    <name evidence="2" type="ORF">PBI_HENDRIX_148</name>
</gene>
<evidence type="ECO:0000259" key="1">
    <source>
        <dbReference type="PROSITE" id="PS50966"/>
    </source>
</evidence>
<name>A0A2U8UUM5_9CAUD</name>
<reference evidence="3" key="1">
    <citation type="submission" date="2018-04" db="EMBL/GenBank/DDBJ databases">
        <authorList>
            <person name="Go L.Y."/>
            <person name="Mitchell J.A."/>
        </authorList>
    </citation>
    <scope>NUCLEOTIDE SEQUENCE [LARGE SCALE GENOMIC DNA]</scope>
</reference>
<feature type="domain" description="SWIM-type" evidence="1">
    <location>
        <begin position="50"/>
        <end position="101"/>
    </location>
</feature>
<dbReference type="GO" id="GO:0008270">
    <property type="term" value="F:zinc ion binding"/>
    <property type="evidence" value="ECO:0007669"/>
    <property type="project" value="InterPro"/>
</dbReference>
<dbReference type="RefSeq" id="YP_009802087.1">
    <property type="nucleotide sequence ID" value="NC_047977.1"/>
</dbReference>
<proteinExistence type="predicted"/>
<keyword evidence="3" id="KW-1185">Reference proteome</keyword>
<organism evidence="2 3">
    <name type="scientific">Microbacterium phage Hendrix</name>
    <dbReference type="NCBI Taxonomy" id="2182341"/>
    <lineage>
        <taxon>Viruses</taxon>
        <taxon>Duplodnaviria</taxon>
        <taxon>Heunggongvirae</taxon>
        <taxon>Uroviricota</taxon>
        <taxon>Caudoviricetes</taxon>
        <taxon>Rogerhendrixvirus</taxon>
        <taxon>Rogerhendrixvirus hendrix</taxon>
    </lineage>
</organism>
<dbReference type="KEGG" id="vg:54992615"/>
<dbReference type="Proteomes" id="UP000247284">
    <property type="component" value="Segment"/>
</dbReference>
<dbReference type="GeneID" id="54992615"/>